<dbReference type="RefSeq" id="WP_143101549.1">
    <property type="nucleotide sequence ID" value="NZ_FOAP01000016.1"/>
</dbReference>
<dbReference type="Proteomes" id="UP000182719">
    <property type="component" value="Unassembled WGS sequence"/>
</dbReference>
<name>A0A1H7Y9R6_STIAU</name>
<dbReference type="AlphaFoldDB" id="A0A1H7Y9R6"/>
<protein>
    <submittedName>
        <fullName evidence="1">Uncharacterized protein</fullName>
    </submittedName>
</protein>
<accession>A0A1H7Y9R6</accession>
<reference evidence="2" key="1">
    <citation type="submission" date="2016-10" db="EMBL/GenBank/DDBJ databases">
        <authorList>
            <person name="Varghese N."/>
            <person name="Submissions S."/>
        </authorList>
    </citation>
    <scope>NUCLEOTIDE SEQUENCE [LARGE SCALE GENOMIC DNA]</scope>
    <source>
        <strain evidence="2">DSM 17044</strain>
    </source>
</reference>
<keyword evidence="2" id="KW-1185">Reference proteome</keyword>
<evidence type="ECO:0000313" key="2">
    <source>
        <dbReference type="Proteomes" id="UP000182719"/>
    </source>
</evidence>
<dbReference type="EMBL" id="FOAP01000016">
    <property type="protein sequence ID" value="SEM42723.1"/>
    <property type="molecule type" value="Genomic_DNA"/>
</dbReference>
<sequence length="364" mass="40350">MLLRTARYARHVRVSCHVTPIVISRNFSDTPSSSVVPTTKVLTVAKTEIENFGSHTEVSPAFTPRIETLFKVVKAIPVTSSVRVPSAVEHESSLSSHKYVYAAKLGSLEDISAKTGYSRKQLLKLINDPYFFMDMWFLNVPFGGAQFIKNPPVQVAPKGVVAQLNLMGATEFPFTDPIQVSHAQTTPFFNQQFGLITADDVQSALADTLQHSFLASTLWGHALPGAVSHNFLIYEDILYGMWFGTGRGLPILGGSFNNVVACNSLIGTWAQMARNMNETLEMKMYWEFLTELQRCTTPEAKVALLMNAARTLESQRSWMSWTANKLGTVHTSAGAPVRLGSKGYGEVLRFMAYLKGREHSDVKY</sequence>
<proteinExistence type="predicted"/>
<organism evidence="1 2">
    <name type="scientific">Stigmatella aurantiaca</name>
    <dbReference type="NCBI Taxonomy" id="41"/>
    <lineage>
        <taxon>Bacteria</taxon>
        <taxon>Pseudomonadati</taxon>
        <taxon>Myxococcota</taxon>
        <taxon>Myxococcia</taxon>
        <taxon>Myxococcales</taxon>
        <taxon>Cystobacterineae</taxon>
        <taxon>Archangiaceae</taxon>
        <taxon>Stigmatella</taxon>
    </lineage>
</organism>
<gene>
    <name evidence="1" type="ORF">SAMN05444354_116155</name>
</gene>
<evidence type="ECO:0000313" key="1">
    <source>
        <dbReference type="EMBL" id="SEM42723.1"/>
    </source>
</evidence>